<organism evidence="1 2">
    <name type="scientific">Dreissena polymorpha</name>
    <name type="common">Zebra mussel</name>
    <name type="synonym">Mytilus polymorpha</name>
    <dbReference type="NCBI Taxonomy" id="45954"/>
    <lineage>
        <taxon>Eukaryota</taxon>
        <taxon>Metazoa</taxon>
        <taxon>Spiralia</taxon>
        <taxon>Lophotrochozoa</taxon>
        <taxon>Mollusca</taxon>
        <taxon>Bivalvia</taxon>
        <taxon>Autobranchia</taxon>
        <taxon>Heteroconchia</taxon>
        <taxon>Euheterodonta</taxon>
        <taxon>Imparidentia</taxon>
        <taxon>Neoheterodontei</taxon>
        <taxon>Myida</taxon>
        <taxon>Dreissenoidea</taxon>
        <taxon>Dreissenidae</taxon>
        <taxon>Dreissena</taxon>
    </lineage>
</organism>
<dbReference type="EMBL" id="JAIWYP010000009">
    <property type="protein sequence ID" value="KAH3773465.1"/>
    <property type="molecule type" value="Genomic_DNA"/>
</dbReference>
<dbReference type="Proteomes" id="UP000828390">
    <property type="component" value="Unassembled WGS sequence"/>
</dbReference>
<keyword evidence="2" id="KW-1185">Reference proteome</keyword>
<evidence type="ECO:0000313" key="1">
    <source>
        <dbReference type="EMBL" id="KAH3773465.1"/>
    </source>
</evidence>
<evidence type="ECO:0000313" key="2">
    <source>
        <dbReference type="Proteomes" id="UP000828390"/>
    </source>
</evidence>
<gene>
    <name evidence="1" type="ORF">DPMN_174827</name>
</gene>
<proteinExistence type="predicted"/>
<dbReference type="AlphaFoldDB" id="A0A9D4IGQ3"/>
<reference evidence="1" key="1">
    <citation type="journal article" date="2019" name="bioRxiv">
        <title>The Genome of the Zebra Mussel, Dreissena polymorpha: A Resource for Invasive Species Research.</title>
        <authorList>
            <person name="McCartney M.A."/>
            <person name="Auch B."/>
            <person name="Kono T."/>
            <person name="Mallez S."/>
            <person name="Zhang Y."/>
            <person name="Obille A."/>
            <person name="Becker A."/>
            <person name="Abrahante J.E."/>
            <person name="Garbe J."/>
            <person name="Badalamenti J.P."/>
            <person name="Herman A."/>
            <person name="Mangelson H."/>
            <person name="Liachko I."/>
            <person name="Sullivan S."/>
            <person name="Sone E.D."/>
            <person name="Koren S."/>
            <person name="Silverstein K.A.T."/>
            <person name="Beckman K.B."/>
            <person name="Gohl D.M."/>
        </authorList>
    </citation>
    <scope>NUCLEOTIDE SEQUENCE</scope>
    <source>
        <strain evidence="1">Duluth1</strain>
        <tissue evidence="1">Whole animal</tissue>
    </source>
</reference>
<sequence>MIILNITTSYPYLNVVKSAVCGHQVHGLAKEREVNVVALHDDGLRKLHFVWKLEQINRTL</sequence>
<name>A0A9D4IGQ3_DREPO</name>
<accession>A0A9D4IGQ3</accession>
<protein>
    <submittedName>
        <fullName evidence="1">Uncharacterized protein</fullName>
    </submittedName>
</protein>
<reference evidence="1" key="2">
    <citation type="submission" date="2020-11" db="EMBL/GenBank/DDBJ databases">
        <authorList>
            <person name="McCartney M.A."/>
            <person name="Auch B."/>
            <person name="Kono T."/>
            <person name="Mallez S."/>
            <person name="Becker A."/>
            <person name="Gohl D.M."/>
            <person name="Silverstein K.A.T."/>
            <person name="Koren S."/>
            <person name="Bechman K.B."/>
            <person name="Herman A."/>
            <person name="Abrahante J.E."/>
            <person name="Garbe J."/>
        </authorList>
    </citation>
    <scope>NUCLEOTIDE SEQUENCE</scope>
    <source>
        <strain evidence="1">Duluth1</strain>
        <tissue evidence="1">Whole animal</tissue>
    </source>
</reference>
<comment type="caution">
    <text evidence="1">The sequence shown here is derived from an EMBL/GenBank/DDBJ whole genome shotgun (WGS) entry which is preliminary data.</text>
</comment>